<evidence type="ECO:0000256" key="5">
    <source>
        <dbReference type="ARBA" id="ARBA00022801"/>
    </source>
</evidence>
<evidence type="ECO:0000256" key="14">
    <source>
        <dbReference type="SAM" id="Phobius"/>
    </source>
</evidence>
<dbReference type="InterPro" id="IPR027057">
    <property type="entry name" value="CAXX_Prtase_1"/>
</dbReference>
<sequence length="413" mass="48047">MLNPETVFYIIIGLILFNYCFDLILSILNAKKFDDQLPPELEDVYDDTVYKNSQKYKRENFRFSILTNSFSTFLIITFLFFNGFAYLHYHLTAIIKHQVIVMLVFFGVLFVANFLLNLPLNWYQNFVIEAKYDFNRTSLKTFWLDQLKSFLLTIIIGGLLLSAIYYLFFWFSVNFWWYAWVLISVLIVIINMFYTKLILPLFNKLSPLPSGKLRDSIENYAKTVNFNLSKIFVIDGSKRSTKANAFFSGLGSQKQVTLYDTLIDDLTPHEIVAVLAHEVGHYKHKHIVFNLITSILSLGLSMFILSLFIVKPEVSQALGVQEPNFHIGLIAFGFIYSPVSFIISIIINLMSRHFEYQADAYAKKTFNENDLISALKKLNKKSLSNLTPHPWYVFFNYSHPTLLQRFRKLKANA</sequence>
<evidence type="ECO:0000256" key="1">
    <source>
        <dbReference type="ARBA" id="ARBA00004477"/>
    </source>
</evidence>
<keyword evidence="4 12" id="KW-0479">Metal-binding</keyword>
<evidence type="ECO:0000256" key="3">
    <source>
        <dbReference type="ARBA" id="ARBA00022692"/>
    </source>
</evidence>
<reference evidence="17 18" key="1">
    <citation type="submission" date="2016-11" db="EMBL/GenBank/DDBJ databases">
        <authorList>
            <person name="Jaros S."/>
            <person name="Januszkiewicz K."/>
            <person name="Wedrychowicz H."/>
        </authorList>
    </citation>
    <scope>NUCLEOTIDE SEQUENCE [LARGE SCALE GENOMIC DNA]</scope>
    <source>
        <strain evidence="17 18">DSM 25661</strain>
    </source>
</reference>
<dbReference type="OrthoDB" id="9781930at2"/>
<keyword evidence="2 13" id="KW-0645">Protease</keyword>
<name>A0A1M4SP74_9FLAO</name>
<gene>
    <name evidence="17" type="ORF">SAMN05444278_101260</name>
</gene>
<feature type="binding site" evidence="12">
    <location>
        <position position="281"/>
    </location>
    <ligand>
        <name>Zn(2+)</name>
        <dbReference type="ChEBI" id="CHEBI:29105"/>
        <note>catalytic</note>
    </ligand>
</feature>
<dbReference type="GO" id="GO:0046872">
    <property type="term" value="F:metal ion binding"/>
    <property type="evidence" value="ECO:0007669"/>
    <property type="project" value="UniProtKB-KW"/>
</dbReference>
<dbReference type="Proteomes" id="UP000184462">
    <property type="component" value="Unassembled WGS sequence"/>
</dbReference>
<comment type="cofactor">
    <cofactor evidence="12 13">
        <name>Zn(2+)</name>
        <dbReference type="ChEBI" id="CHEBI:29105"/>
    </cofactor>
    <text evidence="12 13">Binds 1 zinc ion per subunit.</text>
</comment>
<keyword evidence="8 14" id="KW-1133">Transmembrane helix</keyword>
<feature type="transmembrane region" description="Helical" evidence="14">
    <location>
        <begin position="6"/>
        <end position="28"/>
    </location>
</feature>
<dbReference type="CDD" id="cd07343">
    <property type="entry name" value="M48A_Zmpste24p_like"/>
    <property type="match status" value="1"/>
</dbReference>
<keyword evidence="5 13" id="KW-0378">Hydrolase</keyword>
<feature type="active site" evidence="11">
    <location>
        <position position="278"/>
    </location>
</feature>
<dbReference type="Pfam" id="PF16491">
    <property type="entry name" value="Peptidase_M48_N"/>
    <property type="match status" value="1"/>
</dbReference>
<feature type="transmembrane region" description="Helical" evidence="14">
    <location>
        <begin position="65"/>
        <end position="87"/>
    </location>
</feature>
<dbReference type="Pfam" id="PF01435">
    <property type="entry name" value="Peptidase_M48"/>
    <property type="match status" value="1"/>
</dbReference>
<evidence type="ECO:0000313" key="17">
    <source>
        <dbReference type="EMBL" id="SHE34001.1"/>
    </source>
</evidence>
<dbReference type="InterPro" id="IPR001915">
    <property type="entry name" value="Peptidase_M48"/>
</dbReference>
<comment type="subcellular location">
    <subcellularLocation>
        <location evidence="1">Endoplasmic reticulum membrane</location>
        <topology evidence="1">Multi-pass membrane protein</topology>
    </subcellularLocation>
</comment>
<keyword evidence="9 13" id="KW-0482">Metalloprotease</keyword>
<dbReference type="GO" id="GO:0004222">
    <property type="term" value="F:metalloendopeptidase activity"/>
    <property type="evidence" value="ECO:0007669"/>
    <property type="project" value="InterPro"/>
</dbReference>
<evidence type="ECO:0000256" key="7">
    <source>
        <dbReference type="ARBA" id="ARBA00022833"/>
    </source>
</evidence>
<feature type="transmembrane region" description="Helical" evidence="14">
    <location>
        <begin position="175"/>
        <end position="194"/>
    </location>
</feature>
<evidence type="ECO:0000256" key="8">
    <source>
        <dbReference type="ARBA" id="ARBA00022989"/>
    </source>
</evidence>
<keyword evidence="18" id="KW-1185">Reference proteome</keyword>
<keyword evidence="6" id="KW-0256">Endoplasmic reticulum</keyword>
<keyword evidence="10 14" id="KW-0472">Membrane</keyword>
<dbReference type="GO" id="GO:0071586">
    <property type="term" value="P:CAAX-box protein processing"/>
    <property type="evidence" value="ECO:0007669"/>
    <property type="project" value="InterPro"/>
</dbReference>
<keyword evidence="3 14" id="KW-0812">Transmembrane</keyword>
<feature type="binding site" evidence="12">
    <location>
        <position position="277"/>
    </location>
    <ligand>
        <name>Zn(2+)</name>
        <dbReference type="ChEBI" id="CHEBI:29105"/>
        <note>catalytic</note>
    </ligand>
</feature>
<comment type="similarity">
    <text evidence="13">Belongs to the peptidase M48 family.</text>
</comment>
<feature type="transmembrane region" description="Helical" evidence="14">
    <location>
        <begin position="99"/>
        <end position="116"/>
    </location>
</feature>
<evidence type="ECO:0000256" key="6">
    <source>
        <dbReference type="ARBA" id="ARBA00022824"/>
    </source>
</evidence>
<dbReference type="EMBL" id="FQTW01000001">
    <property type="protein sequence ID" value="SHE34001.1"/>
    <property type="molecule type" value="Genomic_DNA"/>
</dbReference>
<evidence type="ECO:0000259" key="16">
    <source>
        <dbReference type="Pfam" id="PF16491"/>
    </source>
</evidence>
<accession>A0A1M4SP74</accession>
<protein>
    <submittedName>
        <fullName evidence="17">STE24 endopeptidase</fullName>
    </submittedName>
</protein>
<dbReference type="FunFam" id="3.30.2010.10:FF:000002">
    <property type="entry name" value="CAAX prenyl protease"/>
    <property type="match status" value="1"/>
</dbReference>
<evidence type="ECO:0000256" key="12">
    <source>
        <dbReference type="PIRSR" id="PIRSR627057-2"/>
    </source>
</evidence>
<evidence type="ECO:0000256" key="4">
    <source>
        <dbReference type="ARBA" id="ARBA00022723"/>
    </source>
</evidence>
<evidence type="ECO:0000259" key="15">
    <source>
        <dbReference type="Pfam" id="PF01435"/>
    </source>
</evidence>
<evidence type="ECO:0000256" key="10">
    <source>
        <dbReference type="ARBA" id="ARBA00023136"/>
    </source>
</evidence>
<dbReference type="InterPro" id="IPR032456">
    <property type="entry name" value="Peptidase_M48_N"/>
</dbReference>
<dbReference type="PANTHER" id="PTHR10120">
    <property type="entry name" value="CAAX PRENYL PROTEASE 1"/>
    <property type="match status" value="1"/>
</dbReference>
<feature type="transmembrane region" description="Helical" evidence="14">
    <location>
        <begin position="150"/>
        <end position="169"/>
    </location>
</feature>
<dbReference type="STRING" id="1155689.SAMN05444278_101260"/>
<dbReference type="AlphaFoldDB" id="A0A1M4SP74"/>
<feature type="transmembrane region" description="Helical" evidence="14">
    <location>
        <begin position="325"/>
        <end position="347"/>
    </location>
</feature>
<feature type="domain" description="CAAX prenyl protease 1 N-terminal" evidence="16">
    <location>
        <begin position="29"/>
        <end position="204"/>
    </location>
</feature>
<evidence type="ECO:0000256" key="9">
    <source>
        <dbReference type="ARBA" id="ARBA00023049"/>
    </source>
</evidence>
<feature type="transmembrane region" description="Helical" evidence="14">
    <location>
        <begin position="287"/>
        <end position="310"/>
    </location>
</feature>
<feature type="domain" description="Peptidase M48" evidence="15">
    <location>
        <begin position="208"/>
        <end position="411"/>
    </location>
</feature>
<evidence type="ECO:0000256" key="2">
    <source>
        <dbReference type="ARBA" id="ARBA00022670"/>
    </source>
</evidence>
<evidence type="ECO:0000256" key="11">
    <source>
        <dbReference type="PIRSR" id="PIRSR627057-1"/>
    </source>
</evidence>
<proteinExistence type="inferred from homology"/>
<evidence type="ECO:0000256" key="13">
    <source>
        <dbReference type="RuleBase" id="RU003983"/>
    </source>
</evidence>
<feature type="binding site" evidence="12">
    <location>
        <position position="355"/>
    </location>
    <ligand>
        <name>Zn(2+)</name>
        <dbReference type="ChEBI" id="CHEBI:29105"/>
        <note>catalytic</note>
    </ligand>
</feature>
<evidence type="ECO:0000313" key="18">
    <source>
        <dbReference type="Proteomes" id="UP000184462"/>
    </source>
</evidence>
<dbReference type="Gene3D" id="3.30.2010.10">
    <property type="entry name" value="Metalloproteases ('zincins'), catalytic domain"/>
    <property type="match status" value="1"/>
</dbReference>
<feature type="active site" description="Proton donor" evidence="11">
    <location>
        <position position="359"/>
    </location>
</feature>
<keyword evidence="7 12" id="KW-0862">Zinc</keyword>
<organism evidence="17 18">
    <name type="scientific">Psychroflexus salarius</name>
    <dbReference type="NCBI Taxonomy" id="1155689"/>
    <lineage>
        <taxon>Bacteria</taxon>
        <taxon>Pseudomonadati</taxon>
        <taxon>Bacteroidota</taxon>
        <taxon>Flavobacteriia</taxon>
        <taxon>Flavobacteriales</taxon>
        <taxon>Flavobacteriaceae</taxon>
        <taxon>Psychroflexus</taxon>
    </lineage>
</organism>